<accession>A0A173YVS2</accession>
<protein>
    <recommendedName>
        <fullName evidence="4">Glycosyltransferase RgtA/B/C/D-like domain-containing protein</fullName>
    </recommendedName>
</protein>
<evidence type="ECO:0000313" key="3">
    <source>
        <dbReference type="Proteomes" id="UP000095395"/>
    </source>
</evidence>
<feature type="transmembrane region" description="Helical" evidence="1">
    <location>
        <begin position="269"/>
        <end position="290"/>
    </location>
</feature>
<feature type="transmembrane region" description="Helical" evidence="1">
    <location>
        <begin position="61"/>
        <end position="80"/>
    </location>
</feature>
<feature type="transmembrane region" description="Helical" evidence="1">
    <location>
        <begin position="115"/>
        <end position="133"/>
    </location>
</feature>
<gene>
    <name evidence="2" type="ORF">ERS852392_01061</name>
</gene>
<keyword evidence="1" id="KW-1133">Transmembrane helix</keyword>
<feature type="transmembrane region" description="Helical" evidence="1">
    <location>
        <begin position="92"/>
        <end position="109"/>
    </location>
</feature>
<feature type="transmembrane region" description="Helical" evidence="1">
    <location>
        <begin position="9"/>
        <end position="27"/>
    </location>
</feature>
<proteinExistence type="predicted"/>
<dbReference type="Proteomes" id="UP000095395">
    <property type="component" value="Unassembled WGS sequence"/>
</dbReference>
<feature type="transmembrane region" description="Helical" evidence="1">
    <location>
        <begin position="416"/>
        <end position="439"/>
    </location>
</feature>
<keyword evidence="1" id="KW-0472">Membrane</keyword>
<feature type="transmembrane region" description="Helical" evidence="1">
    <location>
        <begin position="140"/>
        <end position="162"/>
    </location>
</feature>
<feature type="transmembrane region" description="Helical" evidence="1">
    <location>
        <begin position="302"/>
        <end position="322"/>
    </location>
</feature>
<feature type="transmembrane region" description="Helical" evidence="1">
    <location>
        <begin position="207"/>
        <end position="228"/>
    </location>
</feature>
<reference evidence="2 3" key="1">
    <citation type="submission" date="2015-09" db="EMBL/GenBank/DDBJ databases">
        <authorList>
            <consortium name="Pathogen Informatics"/>
        </authorList>
    </citation>
    <scope>NUCLEOTIDE SEQUENCE [LARGE SCALE GENOMIC DNA]</scope>
    <source>
        <strain evidence="2 3">2789STDY5608835</strain>
    </source>
</reference>
<evidence type="ECO:0000256" key="1">
    <source>
        <dbReference type="SAM" id="Phobius"/>
    </source>
</evidence>
<dbReference type="AlphaFoldDB" id="A0A173YVS2"/>
<feature type="transmembrane region" description="Helical" evidence="1">
    <location>
        <begin position="382"/>
        <end position="404"/>
    </location>
</feature>
<evidence type="ECO:0008006" key="4">
    <source>
        <dbReference type="Google" id="ProtNLM"/>
    </source>
</evidence>
<name>A0A173YVS2_9FIRM</name>
<feature type="transmembrane region" description="Helical" evidence="1">
    <location>
        <begin position="182"/>
        <end position="200"/>
    </location>
</feature>
<dbReference type="RefSeq" id="WP_055301661.1">
    <property type="nucleotide sequence ID" value="NZ_CYYR01000005.1"/>
</dbReference>
<sequence>MKFEKKERYVNYLFTAMMIAVELLLLWKVRYGYGGNDESFYLTTAHRLTKGDSLLSQEWHLAQMSSFIVYPFMKIYLMFYGTTEGILLNFRLIFLAVKSVIAVAMFILLKKRYQYSAVFAVMVFMLFTPYNLLQLCYNSMGLIFLLLSGVLLISCEIKGTYWKTKLILSGVSLAVAVLNCPYLVIVYVGLFIAAFILYFVQKKKDYLYGLGMITIGCGIMAILFAAFVLSRASVSEIICNLPEMMKDPAHPVKSVPRMMLMLIGDVAQFYPVACCAFFLEILLITIDGIWNRKKHGIKRVRFQSVYLWGMLIVVIYSTLILFQKTVFYYNLIMFPPVFLGIIVVYISIWNDEWQKVDKRAIILGLYGIVYSILLELSSDNLLTIVSCGMAITSIATILLMGNYIKQKNIQIAYGKVVVVFFVFTQIGTLFYSVTHHAYWEDGVTGLNVKINRGPLKGVITSEEHAQEYYNTIDDLEWFKQKEPGNFVYFSEKPYTYLYMDMPYGTHSGSSGDFNTHCMLDIAYFKLHPEKIPDYIYVEKEYVESAEVYEASKDYGYSVKELQYGYALEK</sequence>
<feature type="transmembrane region" description="Helical" evidence="1">
    <location>
        <begin position="328"/>
        <end position="348"/>
    </location>
</feature>
<dbReference type="EMBL" id="CYYR01000005">
    <property type="protein sequence ID" value="CUN67639.1"/>
    <property type="molecule type" value="Genomic_DNA"/>
</dbReference>
<keyword evidence="1" id="KW-0812">Transmembrane</keyword>
<organism evidence="2 3">
    <name type="scientific">Roseburia inulinivorans</name>
    <dbReference type="NCBI Taxonomy" id="360807"/>
    <lineage>
        <taxon>Bacteria</taxon>
        <taxon>Bacillati</taxon>
        <taxon>Bacillota</taxon>
        <taxon>Clostridia</taxon>
        <taxon>Lachnospirales</taxon>
        <taxon>Lachnospiraceae</taxon>
        <taxon>Roseburia</taxon>
    </lineage>
</organism>
<feature type="transmembrane region" description="Helical" evidence="1">
    <location>
        <begin position="360"/>
        <end position="376"/>
    </location>
</feature>
<evidence type="ECO:0000313" key="2">
    <source>
        <dbReference type="EMBL" id="CUN67639.1"/>
    </source>
</evidence>